<dbReference type="InterPro" id="IPR003782">
    <property type="entry name" value="SCO1/SenC"/>
</dbReference>
<reference evidence="7 8" key="1">
    <citation type="submission" date="2019-02" db="EMBL/GenBank/DDBJ databases">
        <title>Complete Genome Sequence and Methylome Analysis of Sphaerotilus natans subsp. sulfidivorans D-507.</title>
        <authorList>
            <person name="Fomenkov A."/>
            <person name="Gridneva E."/>
            <person name="Smolyakov D."/>
            <person name="Dubinina G."/>
            <person name="Vincze T."/>
            <person name="Grabovich M."/>
            <person name="Roberts R.J."/>
        </authorList>
    </citation>
    <scope>NUCLEOTIDE SEQUENCE [LARGE SCALE GENOMIC DNA]</scope>
    <source>
        <strain evidence="7 8">D-507</strain>
        <plasmid evidence="7">pSna507_unt12</plasmid>
        <plasmid evidence="8">psna507_unt12</plasmid>
    </source>
</reference>
<feature type="disulfide bond" description="Redox-active" evidence="4">
    <location>
        <begin position="82"/>
        <end position="86"/>
    </location>
</feature>
<geneLocation type="plasmid" evidence="7">
    <name>pSna507_unt12</name>
</geneLocation>
<evidence type="ECO:0000256" key="2">
    <source>
        <dbReference type="ARBA" id="ARBA00023008"/>
    </source>
</evidence>
<dbReference type="Pfam" id="PF02630">
    <property type="entry name" value="SCO1-SenC"/>
    <property type="match status" value="1"/>
</dbReference>
<evidence type="ECO:0000256" key="1">
    <source>
        <dbReference type="ARBA" id="ARBA00010996"/>
    </source>
</evidence>
<dbReference type="SUPFAM" id="SSF52833">
    <property type="entry name" value="Thioredoxin-like"/>
    <property type="match status" value="1"/>
</dbReference>
<dbReference type="InterPro" id="IPR036249">
    <property type="entry name" value="Thioredoxin-like_sf"/>
</dbReference>
<evidence type="ECO:0000256" key="4">
    <source>
        <dbReference type="PIRSR" id="PIRSR603782-2"/>
    </source>
</evidence>
<evidence type="ECO:0000313" key="7">
    <source>
        <dbReference type="EMBL" id="QEN02835.1"/>
    </source>
</evidence>
<name>A0A5C1Q445_9BURK</name>
<evidence type="ECO:0000313" key="9">
    <source>
        <dbReference type="Proteomes" id="UP001549111"/>
    </source>
</evidence>
<sequence length="204" mass="22734">MTTHPMDVSPALNRRTWLTMTAWSAMILVGCEKRVPYSFKGLDLTGAIFGRSFSMTDIDGKVRTLSEFKGSIVMLFFGFTQCPDVCPTALGRATEVIRLLGDDARKLQPIFVTIDPERDTEILLRSYVGAFDKRIIALRGSTAATAEMAKEFKVFYQKVVTGKSYTMDHTTLTYIFDTHGLLRLAMKHEQSAADFSGDIKALLA</sequence>
<evidence type="ECO:0000259" key="5">
    <source>
        <dbReference type="PROSITE" id="PS51352"/>
    </source>
</evidence>
<dbReference type="FunFam" id="3.40.30.10:FF:000013">
    <property type="entry name" value="Blast:Protein SCO1 homolog, mitochondrial"/>
    <property type="match status" value="1"/>
</dbReference>
<dbReference type="GO" id="GO:0046872">
    <property type="term" value="F:metal ion binding"/>
    <property type="evidence" value="ECO:0007669"/>
    <property type="project" value="UniProtKB-KW"/>
</dbReference>
<feature type="binding site" evidence="3">
    <location>
        <position position="82"/>
    </location>
    <ligand>
        <name>Cu cation</name>
        <dbReference type="ChEBI" id="CHEBI:23378"/>
    </ligand>
</feature>
<comment type="similarity">
    <text evidence="1">Belongs to the SCO1/2 family.</text>
</comment>
<dbReference type="EMBL" id="JBEPLS010000027">
    <property type="protein sequence ID" value="MET3605926.1"/>
    <property type="molecule type" value="Genomic_DNA"/>
</dbReference>
<dbReference type="Gene3D" id="3.40.30.10">
    <property type="entry name" value="Glutaredoxin"/>
    <property type="match status" value="1"/>
</dbReference>
<feature type="binding site" evidence="3">
    <location>
        <position position="86"/>
    </location>
    <ligand>
        <name>Cu cation</name>
        <dbReference type="ChEBI" id="CHEBI:23378"/>
    </ligand>
</feature>
<keyword evidence="9" id="KW-1185">Reference proteome</keyword>
<organism evidence="7 8">
    <name type="scientific">Sphaerotilus sulfidivorans</name>
    <dbReference type="NCBI Taxonomy" id="639200"/>
    <lineage>
        <taxon>Bacteria</taxon>
        <taxon>Pseudomonadati</taxon>
        <taxon>Pseudomonadota</taxon>
        <taxon>Betaproteobacteria</taxon>
        <taxon>Burkholderiales</taxon>
        <taxon>Sphaerotilaceae</taxon>
        <taxon>Sphaerotilus</taxon>
    </lineage>
</organism>
<dbReference type="Proteomes" id="UP001549111">
    <property type="component" value="Unassembled WGS sequence"/>
</dbReference>
<keyword evidence="4" id="KW-1015">Disulfide bond</keyword>
<dbReference type="PROSITE" id="PS51352">
    <property type="entry name" value="THIOREDOXIN_2"/>
    <property type="match status" value="1"/>
</dbReference>
<dbReference type="EMBL" id="CP035709">
    <property type="protein sequence ID" value="QEN02835.1"/>
    <property type="molecule type" value="Genomic_DNA"/>
</dbReference>
<reference evidence="6 9" key="2">
    <citation type="submission" date="2024-06" db="EMBL/GenBank/DDBJ databases">
        <title>Genomic Encyclopedia of Type Strains, Phase IV (KMG-IV): sequencing the most valuable type-strain genomes for metagenomic binning, comparative biology and taxonomic classification.</title>
        <authorList>
            <person name="Goeker M."/>
        </authorList>
    </citation>
    <scope>NUCLEOTIDE SEQUENCE [LARGE SCALE GENOMIC DNA]</scope>
    <source>
        <strain evidence="6 9">D-501</strain>
    </source>
</reference>
<evidence type="ECO:0000313" key="8">
    <source>
        <dbReference type="Proteomes" id="UP000323522"/>
    </source>
</evidence>
<geneLocation type="plasmid" evidence="8">
    <name>psna507_unt12</name>
</geneLocation>
<keyword evidence="7" id="KW-0614">Plasmid</keyword>
<evidence type="ECO:0000313" key="6">
    <source>
        <dbReference type="EMBL" id="MET3605926.1"/>
    </source>
</evidence>
<dbReference type="Proteomes" id="UP000323522">
    <property type="component" value="Plasmid pSna507_unt12"/>
</dbReference>
<feature type="domain" description="Thioredoxin" evidence="5">
    <location>
        <begin position="44"/>
        <end position="204"/>
    </location>
</feature>
<dbReference type="InterPro" id="IPR013766">
    <property type="entry name" value="Thioredoxin_domain"/>
</dbReference>
<keyword evidence="2 3" id="KW-0186">Copper</keyword>
<dbReference type="KEGG" id="snn:EWH46_18375"/>
<dbReference type="AlphaFoldDB" id="A0A5C1Q445"/>
<dbReference type="RefSeq" id="WP_149505457.1">
    <property type="nucleotide sequence ID" value="NZ_CP035709.1"/>
</dbReference>
<dbReference type="PANTHER" id="PTHR12151:SF25">
    <property type="entry name" value="LINALOOL DEHYDRATASE_ISOMERASE DOMAIN-CONTAINING PROTEIN"/>
    <property type="match status" value="1"/>
</dbReference>
<accession>A0A5C1Q445</accession>
<protein>
    <submittedName>
        <fullName evidence="6">Protein SCO1/2</fullName>
    </submittedName>
    <submittedName>
        <fullName evidence="7">SCO family protein</fullName>
    </submittedName>
</protein>
<evidence type="ECO:0000256" key="3">
    <source>
        <dbReference type="PIRSR" id="PIRSR603782-1"/>
    </source>
</evidence>
<feature type="binding site" evidence="3">
    <location>
        <position position="169"/>
    </location>
    <ligand>
        <name>Cu cation</name>
        <dbReference type="ChEBI" id="CHEBI:23378"/>
    </ligand>
</feature>
<dbReference type="OrthoDB" id="9790194at2"/>
<gene>
    <name evidence="6" type="ORF">ABIC99_003761</name>
    <name evidence="7" type="ORF">EWH46_18375</name>
</gene>
<dbReference type="CDD" id="cd02968">
    <property type="entry name" value="SCO"/>
    <property type="match status" value="1"/>
</dbReference>
<keyword evidence="3" id="KW-0479">Metal-binding</keyword>
<dbReference type="PANTHER" id="PTHR12151">
    <property type="entry name" value="ELECTRON TRANSPORT PROTIN SCO1/SENC FAMILY MEMBER"/>
    <property type="match status" value="1"/>
</dbReference>
<proteinExistence type="inferred from homology"/>